<keyword evidence="9" id="KW-0131">Cell cycle</keyword>
<dbReference type="SUPFAM" id="SSF88723">
    <property type="entry name" value="PIN domain-like"/>
    <property type="match status" value="1"/>
</dbReference>
<dbReference type="OrthoDB" id="25675at2759"/>
<dbReference type="Proteomes" id="UP000494106">
    <property type="component" value="Unassembled WGS sequence"/>
</dbReference>
<comment type="subcellular location">
    <subcellularLocation>
        <location evidence="1">Nucleus</location>
        <location evidence="1">Nucleolus</location>
    </subcellularLocation>
</comment>
<name>A0A8S1AJY2_ARCPL</name>
<comment type="function">
    <text evidence="10">Involved in rRNA-processing and ribosome biogenesis.</text>
</comment>
<evidence type="ECO:0000259" key="13">
    <source>
        <dbReference type="Pfam" id="PF24779"/>
    </source>
</evidence>
<evidence type="ECO:0000256" key="6">
    <source>
        <dbReference type="ARBA" id="ARBA00022776"/>
    </source>
</evidence>
<gene>
    <name evidence="14" type="ORF">APLA_LOCUS11520</name>
</gene>
<dbReference type="GO" id="GO:0005680">
    <property type="term" value="C:anaphase-promoting complex"/>
    <property type="evidence" value="ECO:0007669"/>
    <property type="project" value="InterPro"/>
</dbReference>
<organism evidence="14 15">
    <name type="scientific">Arctia plantaginis</name>
    <name type="common">Wood tiger moth</name>
    <name type="synonym">Phalaena plantaginis</name>
    <dbReference type="NCBI Taxonomy" id="874455"/>
    <lineage>
        <taxon>Eukaryota</taxon>
        <taxon>Metazoa</taxon>
        <taxon>Ecdysozoa</taxon>
        <taxon>Arthropoda</taxon>
        <taxon>Hexapoda</taxon>
        <taxon>Insecta</taxon>
        <taxon>Pterygota</taxon>
        <taxon>Neoptera</taxon>
        <taxon>Endopterygota</taxon>
        <taxon>Lepidoptera</taxon>
        <taxon>Glossata</taxon>
        <taxon>Ditrysia</taxon>
        <taxon>Noctuoidea</taxon>
        <taxon>Erebidae</taxon>
        <taxon>Arctiinae</taxon>
        <taxon>Arctia</taxon>
    </lineage>
</organism>
<dbReference type="InterPro" id="IPR029060">
    <property type="entry name" value="PIN-like_dom_sf"/>
</dbReference>
<dbReference type="InterPro" id="IPR057776">
    <property type="entry name" value="UTP23_sensor"/>
</dbReference>
<evidence type="ECO:0000256" key="11">
    <source>
        <dbReference type="ARBA" id="ARBA00038503"/>
    </source>
</evidence>
<evidence type="ECO:0000256" key="8">
    <source>
        <dbReference type="ARBA" id="ARBA00023242"/>
    </source>
</evidence>
<keyword evidence="4" id="KW-0698">rRNA processing</keyword>
<dbReference type="PANTHER" id="PTHR12416">
    <property type="entry name" value="RRNA-PROCESSING PROTEIN UTP23 HOMOLOG"/>
    <property type="match status" value="1"/>
</dbReference>
<keyword evidence="6" id="KW-0498">Mitosis</keyword>
<dbReference type="GO" id="GO:0006364">
    <property type="term" value="P:rRNA processing"/>
    <property type="evidence" value="ECO:0007669"/>
    <property type="project" value="UniProtKB-KW"/>
</dbReference>
<evidence type="ECO:0000256" key="3">
    <source>
        <dbReference type="ARBA" id="ARBA00022517"/>
    </source>
</evidence>
<accession>A0A8S1AJY2</accession>
<keyword evidence="5" id="KW-0132">Cell division</keyword>
<feature type="compositionally biased region" description="Basic and acidic residues" evidence="12">
    <location>
        <begin position="346"/>
        <end position="361"/>
    </location>
</feature>
<dbReference type="Gene3D" id="3.40.50.1010">
    <property type="entry name" value="5'-nuclease"/>
    <property type="match status" value="1"/>
</dbReference>
<feature type="region of interest" description="Disordered" evidence="12">
    <location>
        <begin position="321"/>
        <end position="385"/>
    </location>
</feature>
<comment type="similarity">
    <text evidence="2">Belongs to the APC13 family.</text>
</comment>
<feature type="domain" description="UTP23 sensor motif region" evidence="13">
    <location>
        <begin position="326"/>
        <end position="343"/>
    </location>
</feature>
<sequence length="385" mass="43442">MSPGMDSKYRRNGRLIDIVDEEWRSEQLPHEDIQVPVEELPDPEADSADSHLTLKEQSMRWQENFPEPASTLQASRAEVLSQQATWIKDVMCPVFILCIQVPSRYKTISKVVSAGGLVERFLFLFLLVGTFCHGGGHGELLGMVGIAPSSFGTSFPDSWVLLFPTDADLGLEQINIREQIPKYLNSQTKLLTTRCIIIETEKLAKKTHGALTILKQYGIHECNHKEPIGGSNCILSMIGKRNDKHYILATQDRDLQDNFREKAGVPLLYLHNKSPTLEKPSKASYSKAGQSLQDVFITETQKEALESMKKVFGIEENVEEPKAPIKKKKPHNPNPLSCKKKKKKKADNNNKVQKDNVSEGKVRKRRKKKLPQYVKEQLKSAVNNG</sequence>
<evidence type="ECO:0000313" key="15">
    <source>
        <dbReference type="Proteomes" id="UP000494106"/>
    </source>
</evidence>
<reference evidence="14 15" key="1">
    <citation type="submission" date="2020-04" db="EMBL/GenBank/DDBJ databases">
        <authorList>
            <person name="Wallbank WR R."/>
            <person name="Pardo Diaz C."/>
            <person name="Kozak K."/>
            <person name="Martin S."/>
            <person name="Jiggins C."/>
            <person name="Moest M."/>
            <person name="Warren A I."/>
            <person name="Byers J.R.P. K."/>
            <person name="Montejo-Kovacevich G."/>
            <person name="Yen C E."/>
        </authorList>
    </citation>
    <scope>NUCLEOTIDE SEQUENCE [LARGE SCALE GENOMIC DNA]</scope>
</reference>
<dbReference type="InterPro" id="IPR006984">
    <property type="entry name" value="Fcf1/UTP23"/>
</dbReference>
<protein>
    <recommendedName>
        <fullName evidence="13">UTP23 sensor motif region domain-containing protein</fullName>
    </recommendedName>
</protein>
<evidence type="ECO:0000256" key="12">
    <source>
        <dbReference type="SAM" id="MobiDB-lite"/>
    </source>
</evidence>
<dbReference type="AlphaFoldDB" id="A0A8S1AJY2"/>
<dbReference type="GO" id="GO:0051301">
    <property type="term" value="P:cell division"/>
    <property type="evidence" value="ECO:0007669"/>
    <property type="project" value="UniProtKB-KW"/>
</dbReference>
<dbReference type="EMBL" id="CADEBC010000532">
    <property type="protein sequence ID" value="CAB3248127.1"/>
    <property type="molecule type" value="Genomic_DNA"/>
</dbReference>
<keyword evidence="7" id="KW-0833">Ubl conjugation pathway</keyword>
<keyword evidence="15" id="KW-1185">Reference proteome</keyword>
<evidence type="ECO:0000256" key="2">
    <source>
        <dbReference type="ARBA" id="ARBA00006940"/>
    </source>
</evidence>
<evidence type="ECO:0000256" key="1">
    <source>
        <dbReference type="ARBA" id="ARBA00004604"/>
    </source>
</evidence>
<evidence type="ECO:0000256" key="5">
    <source>
        <dbReference type="ARBA" id="ARBA00022618"/>
    </source>
</evidence>
<dbReference type="Pfam" id="PF04900">
    <property type="entry name" value="Fcf1"/>
    <property type="match status" value="1"/>
</dbReference>
<keyword evidence="3" id="KW-0690">Ribosome biogenesis</keyword>
<dbReference type="GO" id="GO:0032040">
    <property type="term" value="C:small-subunit processome"/>
    <property type="evidence" value="ECO:0007669"/>
    <property type="project" value="InterPro"/>
</dbReference>
<evidence type="ECO:0000256" key="4">
    <source>
        <dbReference type="ARBA" id="ARBA00022552"/>
    </source>
</evidence>
<dbReference type="InterPro" id="IPR008401">
    <property type="entry name" value="Apc13"/>
</dbReference>
<dbReference type="Pfam" id="PF05839">
    <property type="entry name" value="Apc13p"/>
    <property type="match status" value="1"/>
</dbReference>
<keyword evidence="8" id="KW-0539">Nucleus</keyword>
<dbReference type="Pfam" id="PF24779">
    <property type="entry name" value="UTP23_sensor"/>
    <property type="match status" value="1"/>
</dbReference>
<proteinExistence type="inferred from homology"/>
<dbReference type="CDD" id="cd09866">
    <property type="entry name" value="PIN_Fcf1-Utp23-H"/>
    <property type="match status" value="1"/>
</dbReference>
<evidence type="ECO:0000313" key="14">
    <source>
        <dbReference type="EMBL" id="CAB3248127.1"/>
    </source>
</evidence>
<comment type="similarity">
    <text evidence="11">Belongs to the UTP23/FCF1 family. UTP23 subfamily.</text>
</comment>
<comment type="caution">
    <text evidence="14">The sequence shown here is derived from an EMBL/GenBank/DDBJ whole genome shotgun (WGS) entry which is preliminary data.</text>
</comment>
<evidence type="ECO:0000256" key="9">
    <source>
        <dbReference type="ARBA" id="ARBA00023306"/>
    </source>
</evidence>
<evidence type="ECO:0000256" key="7">
    <source>
        <dbReference type="ARBA" id="ARBA00022786"/>
    </source>
</evidence>
<evidence type="ECO:0000256" key="10">
    <source>
        <dbReference type="ARBA" id="ARBA00037300"/>
    </source>
</evidence>